<evidence type="ECO:0000313" key="2">
    <source>
        <dbReference type="Proteomes" id="UP000826656"/>
    </source>
</evidence>
<name>A0ABQ7U5G8_SOLTU</name>
<organism evidence="1 2">
    <name type="scientific">Solanum tuberosum</name>
    <name type="common">Potato</name>
    <dbReference type="NCBI Taxonomy" id="4113"/>
    <lineage>
        <taxon>Eukaryota</taxon>
        <taxon>Viridiplantae</taxon>
        <taxon>Streptophyta</taxon>
        <taxon>Embryophyta</taxon>
        <taxon>Tracheophyta</taxon>
        <taxon>Spermatophyta</taxon>
        <taxon>Magnoliopsida</taxon>
        <taxon>eudicotyledons</taxon>
        <taxon>Gunneridae</taxon>
        <taxon>Pentapetalae</taxon>
        <taxon>asterids</taxon>
        <taxon>lamiids</taxon>
        <taxon>Solanales</taxon>
        <taxon>Solanaceae</taxon>
        <taxon>Solanoideae</taxon>
        <taxon>Solaneae</taxon>
        <taxon>Solanum</taxon>
    </lineage>
</organism>
<evidence type="ECO:0000313" key="1">
    <source>
        <dbReference type="EMBL" id="KAH0742041.1"/>
    </source>
</evidence>
<proteinExistence type="predicted"/>
<keyword evidence="2" id="KW-1185">Reference proteome</keyword>
<accession>A0ABQ7U5G8</accession>
<dbReference type="Proteomes" id="UP000826656">
    <property type="component" value="Unassembled WGS sequence"/>
</dbReference>
<sequence>MEDDIEAYVKACHVCQVDKTECKKEAAYDTIRCCQDQESGEESSSVHGCKDRLEMISEAQDSLLKAQRRMKKYADNNRRSLEFNAGD</sequence>
<gene>
    <name evidence="1" type="ORF">KY290_035084</name>
</gene>
<dbReference type="EMBL" id="JAIVGD010000026">
    <property type="protein sequence ID" value="KAH0742041.1"/>
    <property type="molecule type" value="Genomic_DNA"/>
</dbReference>
<reference evidence="1 2" key="1">
    <citation type="journal article" date="2021" name="bioRxiv">
        <title>Chromosome-scale and haplotype-resolved genome assembly of a tetraploid potato cultivar.</title>
        <authorList>
            <person name="Sun H."/>
            <person name="Jiao W.-B."/>
            <person name="Krause K."/>
            <person name="Campoy J.A."/>
            <person name="Goel M."/>
            <person name="Folz-Donahue K."/>
            <person name="Kukat C."/>
            <person name="Huettel B."/>
            <person name="Schneeberger K."/>
        </authorList>
    </citation>
    <scope>NUCLEOTIDE SEQUENCE [LARGE SCALE GENOMIC DNA]</scope>
    <source>
        <strain evidence="1">SolTubOtavaFocal</strain>
        <tissue evidence="1">Leaves</tissue>
    </source>
</reference>
<comment type="caution">
    <text evidence="1">The sequence shown here is derived from an EMBL/GenBank/DDBJ whole genome shotgun (WGS) entry which is preliminary data.</text>
</comment>
<protein>
    <submittedName>
        <fullName evidence="1">Uncharacterized protein</fullName>
    </submittedName>
</protein>